<evidence type="ECO:0000256" key="10">
    <source>
        <dbReference type="ARBA" id="ARBA00023136"/>
    </source>
</evidence>
<dbReference type="GO" id="GO:0015031">
    <property type="term" value="P:protein transport"/>
    <property type="evidence" value="ECO:0007669"/>
    <property type="project" value="UniProtKB-KW"/>
</dbReference>
<reference evidence="15" key="1">
    <citation type="journal article" date="2015" name="Nat. Genet.">
        <title>The pineapple genome and the evolution of CAM photosynthesis.</title>
        <authorList>
            <person name="Ming R."/>
            <person name="VanBuren R."/>
            <person name="Wai C.M."/>
            <person name="Tang H."/>
            <person name="Schatz M.C."/>
            <person name="Bowers J.E."/>
            <person name="Lyons E."/>
            <person name="Wang M.L."/>
            <person name="Chen J."/>
            <person name="Biggers E."/>
            <person name="Zhang J."/>
            <person name="Huang L."/>
            <person name="Zhang L."/>
            <person name="Miao W."/>
            <person name="Zhang J."/>
            <person name="Ye Z."/>
            <person name="Miao C."/>
            <person name="Lin Z."/>
            <person name="Wang H."/>
            <person name="Zhou H."/>
            <person name="Yim W.C."/>
            <person name="Priest H.D."/>
            <person name="Zheng C."/>
            <person name="Woodhouse M."/>
            <person name="Edger P.P."/>
            <person name="Guyot R."/>
            <person name="Guo H.B."/>
            <person name="Guo H."/>
            <person name="Zheng G."/>
            <person name="Singh R."/>
            <person name="Sharma A."/>
            <person name="Min X."/>
            <person name="Zheng Y."/>
            <person name="Lee H."/>
            <person name="Gurtowski J."/>
            <person name="Sedlazeck F.J."/>
            <person name="Harkess A."/>
            <person name="McKain M.R."/>
            <person name="Liao Z."/>
            <person name="Fang J."/>
            <person name="Liu J."/>
            <person name="Zhang X."/>
            <person name="Zhang Q."/>
            <person name="Hu W."/>
            <person name="Qin Y."/>
            <person name="Wang K."/>
            <person name="Chen L.Y."/>
            <person name="Shirley N."/>
            <person name="Lin Y.R."/>
            <person name="Liu L.Y."/>
            <person name="Hernandez A.G."/>
            <person name="Wright C.L."/>
            <person name="Bulone V."/>
            <person name="Tuskan G.A."/>
            <person name="Heath K."/>
            <person name="Zee F."/>
            <person name="Moore P.H."/>
            <person name="Sunkar R."/>
            <person name="Leebens-Mack J.H."/>
            <person name="Mockler T."/>
            <person name="Bennetzen J.L."/>
            <person name="Freeling M."/>
            <person name="Sankoff D."/>
            <person name="Paterson A.H."/>
            <person name="Zhu X."/>
            <person name="Yang X."/>
            <person name="Smith J.A."/>
            <person name="Cushman J.C."/>
            <person name="Paull R.E."/>
            <person name="Yu Q."/>
        </authorList>
    </citation>
    <scope>NUCLEOTIDE SEQUENCE [LARGE SCALE GENOMIC DNA]</scope>
    <source>
        <strain evidence="15">cv. F153</strain>
    </source>
</reference>
<sequence length="131" mass="14883">MANPFHGSHTLRSREGLIARSTAAPERSEEIQLQIDPMHGDLDESITGLRGQIRRLKGVAQEIETEAQFQKDFISKLQMTLIKAQAGLKNNIRKMNRRIIQQGSNHVVVHVALFALLCFFAVYLWSKFHST</sequence>
<keyword evidence="8" id="KW-0333">Golgi apparatus</keyword>
<evidence type="ECO:0000256" key="1">
    <source>
        <dbReference type="ARBA" id="ARBA00004163"/>
    </source>
</evidence>
<feature type="region of interest" description="Disordered" evidence="13">
    <location>
        <begin position="1"/>
        <end position="24"/>
    </location>
</feature>
<keyword evidence="6" id="KW-0653">Protein transport</keyword>
<evidence type="ECO:0000256" key="14">
    <source>
        <dbReference type="SAM" id="Phobius"/>
    </source>
</evidence>
<keyword evidence="5" id="KW-0256">Endoplasmic reticulum</keyword>
<dbReference type="Gramene" id="Aco004049.1.mrna1">
    <property type="protein sequence ID" value="Aco004049.1.mrna1"/>
    <property type="gene ID" value="Aco004049.1.path1"/>
</dbReference>
<evidence type="ECO:0000256" key="3">
    <source>
        <dbReference type="ARBA" id="ARBA00022448"/>
    </source>
</evidence>
<keyword evidence="10 14" id="KW-0472">Membrane</keyword>
<evidence type="ECO:0000256" key="8">
    <source>
        <dbReference type="ARBA" id="ARBA00023034"/>
    </source>
</evidence>
<name>A0A6P5G9G2_ANACO</name>
<comment type="similarity">
    <text evidence="11">Belongs to the BET1 family.</text>
</comment>
<comment type="function">
    <text evidence="12">Required for vesicular transport from the ER to the Golgi complex. Functions as a SNARE associated with ER-derived vesicles.</text>
</comment>
<organism evidence="15 16">
    <name type="scientific">Ananas comosus</name>
    <name type="common">Pineapple</name>
    <name type="synonym">Ananas ananas</name>
    <dbReference type="NCBI Taxonomy" id="4615"/>
    <lineage>
        <taxon>Eukaryota</taxon>
        <taxon>Viridiplantae</taxon>
        <taxon>Streptophyta</taxon>
        <taxon>Embryophyta</taxon>
        <taxon>Tracheophyta</taxon>
        <taxon>Spermatophyta</taxon>
        <taxon>Magnoliopsida</taxon>
        <taxon>Liliopsida</taxon>
        <taxon>Poales</taxon>
        <taxon>Bromeliaceae</taxon>
        <taxon>Bromelioideae</taxon>
        <taxon>Ananas</taxon>
    </lineage>
</organism>
<dbReference type="PANTHER" id="PTHR12791">
    <property type="entry name" value="GOLGI SNARE BET1-RELATED"/>
    <property type="match status" value="1"/>
</dbReference>
<dbReference type="GO" id="GO:0000139">
    <property type="term" value="C:Golgi membrane"/>
    <property type="evidence" value="ECO:0007669"/>
    <property type="project" value="UniProtKB-SubCell"/>
</dbReference>
<feature type="transmembrane region" description="Helical" evidence="14">
    <location>
        <begin position="107"/>
        <end position="126"/>
    </location>
</feature>
<dbReference type="Gene3D" id="1.20.5.110">
    <property type="match status" value="1"/>
</dbReference>
<evidence type="ECO:0000256" key="5">
    <source>
        <dbReference type="ARBA" id="ARBA00022824"/>
    </source>
</evidence>
<proteinExistence type="inferred from homology"/>
<comment type="subcellular location">
    <subcellularLocation>
        <location evidence="1">Endoplasmic reticulum membrane</location>
        <topology evidence="1">Single-pass type IV membrane protein</topology>
    </subcellularLocation>
    <subcellularLocation>
        <location evidence="2">Golgi apparatus membrane</location>
        <topology evidence="2">Single-pass type IV membrane protein</topology>
    </subcellularLocation>
</comment>
<evidence type="ECO:0000256" key="9">
    <source>
        <dbReference type="ARBA" id="ARBA00023054"/>
    </source>
</evidence>
<evidence type="ECO:0000256" key="2">
    <source>
        <dbReference type="ARBA" id="ARBA00004409"/>
    </source>
</evidence>
<dbReference type="OrthoDB" id="261831at2759"/>
<evidence type="ECO:0000256" key="11">
    <source>
        <dbReference type="ARBA" id="ARBA00037962"/>
    </source>
</evidence>
<dbReference type="FunFam" id="1.20.5.110:FF:000056">
    <property type="entry name" value="Bet1-like protein At4g14600"/>
    <property type="match status" value="1"/>
</dbReference>
<evidence type="ECO:0000256" key="13">
    <source>
        <dbReference type="SAM" id="MobiDB-lite"/>
    </source>
</evidence>
<keyword evidence="9" id="KW-0175">Coiled coil</keyword>
<dbReference type="GeneID" id="109721606"/>
<evidence type="ECO:0000313" key="16">
    <source>
        <dbReference type="RefSeq" id="XP_020104889.1"/>
    </source>
</evidence>
<dbReference type="SUPFAM" id="SSF58038">
    <property type="entry name" value="SNARE fusion complex"/>
    <property type="match status" value="1"/>
</dbReference>
<gene>
    <name evidence="16" type="primary">LOC109721606</name>
</gene>
<keyword evidence="4 14" id="KW-0812">Transmembrane</keyword>
<dbReference type="Proteomes" id="UP000515123">
    <property type="component" value="Linkage group 15"/>
</dbReference>
<keyword evidence="7 14" id="KW-1133">Transmembrane helix</keyword>
<keyword evidence="15" id="KW-1185">Reference proteome</keyword>
<evidence type="ECO:0000256" key="7">
    <source>
        <dbReference type="ARBA" id="ARBA00022989"/>
    </source>
</evidence>
<evidence type="ECO:0000256" key="4">
    <source>
        <dbReference type="ARBA" id="ARBA00022692"/>
    </source>
</evidence>
<evidence type="ECO:0000313" key="15">
    <source>
        <dbReference type="Proteomes" id="UP000515123"/>
    </source>
</evidence>
<evidence type="ECO:0000256" key="12">
    <source>
        <dbReference type="ARBA" id="ARBA00060029"/>
    </source>
</evidence>
<dbReference type="AlphaFoldDB" id="A0A6P5G9G2"/>
<dbReference type="CDD" id="cd15841">
    <property type="entry name" value="SNARE_Qc"/>
    <property type="match status" value="1"/>
</dbReference>
<protein>
    <submittedName>
        <fullName evidence="16">Bet1-like protein At4g14600</fullName>
    </submittedName>
</protein>
<keyword evidence="3" id="KW-0813">Transport</keyword>
<reference evidence="16" key="2">
    <citation type="submission" date="2025-08" db="UniProtKB">
        <authorList>
            <consortium name="RefSeq"/>
        </authorList>
    </citation>
    <scope>IDENTIFICATION</scope>
    <source>
        <tissue evidence="16">Leaf</tissue>
    </source>
</reference>
<evidence type="ECO:0000256" key="6">
    <source>
        <dbReference type="ARBA" id="ARBA00022927"/>
    </source>
</evidence>
<dbReference type="RefSeq" id="XP_020104889.1">
    <property type="nucleotide sequence ID" value="XM_020249300.1"/>
</dbReference>
<accession>A0A6P5G9G2</accession>
<dbReference type="GO" id="GO:0005789">
    <property type="term" value="C:endoplasmic reticulum membrane"/>
    <property type="evidence" value="ECO:0007669"/>
    <property type="project" value="UniProtKB-SubCell"/>
</dbReference>